<evidence type="ECO:0000313" key="1">
    <source>
        <dbReference type="EMBL" id="RLV89730.1"/>
    </source>
</evidence>
<reference evidence="1 2" key="1">
    <citation type="journal article" date="2018" name="Proc. R. Soc. B">
        <title>A non-coding region near Follistatin controls head colour polymorphism in the Gouldian finch.</title>
        <authorList>
            <person name="Toomey M.B."/>
            <person name="Marques C.I."/>
            <person name="Andrade P."/>
            <person name="Araujo P.M."/>
            <person name="Sabatino S."/>
            <person name="Gazda M.A."/>
            <person name="Afonso S."/>
            <person name="Lopes R.J."/>
            <person name="Corbo J.C."/>
            <person name="Carneiro M."/>
        </authorList>
    </citation>
    <scope>NUCLEOTIDE SEQUENCE [LARGE SCALE GENOMIC DNA]</scope>
    <source>
        <strain evidence="1">Red01</strain>
        <tissue evidence="1">Muscle</tissue>
    </source>
</reference>
<protein>
    <submittedName>
        <fullName evidence="1">Uncharacterized protein</fullName>
    </submittedName>
</protein>
<keyword evidence="2" id="KW-1185">Reference proteome</keyword>
<dbReference type="AlphaFoldDB" id="A0A3L8RX55"/>
<accession>A0A3L8RX55</accession>
<proteinExistence type="predicted"/>
<gene>
    <name evidence="1" type="ORF">DV515_00014727</name>
</gene>
<dbReference type="Proteomes" id="UP000276834">
    <property type="component" value="Unassembled WGS sequence"/>
</dbReference>
<organism evidence="1 2">
    <name type="scientific">Chloebia gouldiae</name>
    <name type="common">Gouldian finch</name>
    <name type="synonym">Erythrura gouldiae</name>
    <dbReference type="NCBI Taxonomy" id="44316"/>
    <lineage>
        <taxon>Eukaryota</taxon>
        <taxon>Metazoa</taxon>
        <taxon>Chordata</taxon>
        <taxon>Craniata</taxon>
        <taxon>Vertebrata</taxon>
        <taxon>Euteleostomi</taxon>
        <taxon>Archelosauria</taxon>
        <taxon>Archosauria</taxon>
        <taxon>Dinosauria</taxon>
        <taxon>Saurischia</taxon>
        <taxon>Theropoda</taxon>
        <taxon>Coelurosauria</taxon>
        <taxon>Aves</taxon>
        <taxon>Neognathae</taxon>
        <taxon>Neoaves</taxon>
        <taxon>Telluraves</taxon>
        <taxon>Australaves</taxon>
        <taxon>Passeriformes</taxon>
        <taxon>Passeroidea</taxon>
        <taxon>Passeridae</taxon>
        <taxon>Chloebia</taxon>
    </lineage>
</organism>
<sequence length="187" mass="21397">MRLHMHRQKKLDILQSKWEHRTTEKGVFCKACKYRAIAEPRTRIPRNRKLGLFSFNSSKSANFAVRQQGEKREGDKSTSHTGSEALCLYIPALPSHRLRFYLNDQSFATEQLLGLTPRGTTRTAHGTGTYLSLLVLLLLLRESLLDDLLREPLPLGERAGRAAWLARRCGDCVLDCDECGERLRLCW</sequence>
<comment type="caution">
    <text evidence="1">The sequence shown here is derived from an EMBL/GenBank/DDBJ whole genome shotgun (WGS) entry which is preliminary data.</text>
</comment>
<evidence type="ECO:0000313" key="2">
    <source>
        <dbReference type="Proteomes" id="UP000276834"/>
    </source>
</evidence>
<dbReference type="EMBL" id="QUSF01000139">
    <property type="protein sequence ID" value="RLV89730.1"/>
    <property type="molecule type" value="Genomic_DNA"/>
</dbReference>
<name>A0A3L8RX55_CHLGU</name>